<feature type="binding site" evidence="6">
    <location>
        <position position="322"/>
    </location>
    <ligand>
        <name>Mg(2+)</name>
        <dbReference type="ChEBI" id="CHEBI:18420"/>
    </ligand>
</feature>
<name>A0A5B7DTF9_PORTR</name>
<dbReference type="Proteomes" id="UP000324222">
    <property type="component" value="Unassembled WGS sequence"/>
</dbReference>
<evidence type="ECO:0000256" key="3">
    <source>
        <dbReference type="ARBA" id="ARBA00023134"/>
    </source>
</evidence>
<feature type="binding site" evidence="5">
    <location>
        <begin position="412"/>
        <end position="415"/>
    </location>
    <ligand>
        <name>GTP</name>
        <dbReference type="ChEBI" id="CHEBI:37565"/>
    </ligand>
</feature>
<keyword evidence="1 6" id="KW-0479">Metal-binding</keyword>
<evidence type="ECO:0000256" key="6">
    <source>
        <dbReference type="PIRSR" id="PIRSR601019-2"/>
    </source>
</evidence>
<accession>A0A5B7DTF9</accession>
<proteinExistence type="predicted"/>
<organism evidence="9 10">
    <name type="scientific">Portunus trituberculatus</name>
    <name type="common">Swimming crab</name>
    <name type="synonym">Neptunus trituberculatus</name>
    <dbReference type="NCBI Taxonomy" id="210409"/>
    <lineage>
        <taxon>Eukaryota</taxon>
        <taxon>Metazoa</taxon>
        <taxon>Ecdysozoa</taxon>
        <taxon>Arthropoda</taxon>
        <taxon>Crustacea</taxon>
        <taxon>Multicrustacea</taxon>
        <taxon>Malacostraca</taxon>
        <taxon>Eumalacostraca</taxon>
        <taxon>Eucarida</taxon>
        <taxon>Decapoda</taxon>
        <taxon>Pleocyemata</taxon>
        <taxon>Brachyura</taxon>
        <taxon>Eubrachyura</taxon>
        <taxon>Portunoidea</taxon>
        <taxon>Portunidae</taxon>
        <taxon>Portuninae</taxon>
        <taxon>Portunus</taxon>
    </lineage>
</organism>
<dbReference type="InterPro" id="IPR011025">
    <property type="entry name" value="GproteinA_insert"/>
</dbReference>
<keyword evidence="10" id="KW-1185">Reference proteome</keyword>
<dbReference type="PRINTS" id="PR00318">
    <property type="entry name" value="GPROTEINA"/>
</dbReference>
<dbReference type="SMART" id="SM00275">
    <property type="entry name" value="G_alpha"/>
    <property type="match status" value="1"/>
</dbReference>
<dbReference type="GO" id="GO:0046872">
    <property type="term" value="F:metal ion binding"/>
    <property type="evidence" value="ECO:0007669"/>
    <property type="project" value="UniProtKB-KW"/>
</dbReference>
<evidence type="ECO:0000256" key="8">
    <source>
        <dbReference type="SAM" id="Phobius"/>
    </source>
</evidence>
<dbReference type="InterPro" id="IPR001019">
    <property type="entry name" value="Gprotein_alpha_su"/>
</dbReference>
<dbReference type="GO" id="GO:0005737">
    <property type="term" value="C:cytoplasm"/>
    <property type="evidence" value="ECO:0007669"/>
    <property type="project" value="TreeGrafter"/>
</dbReference>
<sequence>MQARAWGKVGIVPRGKCLYLRGGAREHHTSGRLVQRTASGANTRQGRRVSNSTAGSSGGSSGGGAAPGTLAHPGLPRPGVAMVVVVVAVAVTVLVVAVVNTVRQADVWLRVAAALVTTPPRLHASMTCPLSCYCGLMCRCGCIPSPEVPPLSSGGSLGPETNRSHTVYVLLLGAAETGKSTIMRQMKIIDSGGMSPASLRSYTRHVLENVLTCVTRLSAAVQQAAIPWGSPEAAHAATVLSAVTPKDWGLCEDGHAPALLPADHAHLIRVLWEDMAAQECWLRANEFNLPDSTDYYLAAADRLSQQPYLPTQEDVLQLRIPTRSATVYDFHDRNWTFRLTDVGGQRGERRRWIRLFDEVNAIIFLAALSEYDQTWSKEEEDGMNRLELSMQLFRETINYPGFSNTSIILFLNKTDVLQKKITTSDLCRYFPDFSGPRGDTRAATDYIRNRFMMHARDRDNFFSHETCATDTKKTRFVFAAVRESILWNNIRLFMDPFH</sequence>
<feature type="binding site" evidence="5">
    <location>
        <begin position="341"/>
        <end position="345"/>
    </location>
    <ligand>
        <name>GTP</name>
        <dbReference type="ChEBI" id="CHEBI:37565"/>
    </ligand>
</feature>
<dbReference type="SUPFAM" id="SSF47895">
    <property type="entry name" value="Transducin (alpha subunit), insertion domain"/>
    <property type="match status" value="1"/>
</dbReference>
<feature type="transmembrane region" description="Helical" evidence="8">
    <location>
        <begin position="80"/>
        <end position="102"/>
    </location>
</feature>
<dbReference type="GO" id="GO:0031683">
    <property type="term" value="F:G-protein beta/gamma-subunit complex binding"/>
    <property type="evidence" value="ECO:0007669"/>
    <property type="project" value="InterPro"/>
</dbReference>
<evidence type="ECO:0000256" key="7">
    <source>
        <dbReference type="SAM" id="MobiDB-lite"/>
    </source>
</evidence>
<feature type="binding site" evidence="6">
    <location>
        <position position="180"/>
    </location>
    <ligand>
        <name>Mg(2+)</name>
        <dbReference type="ChEBI" id="CHEBI:18420"/>
    </ligand>
</feature>
<feature type="binding site" evidence="5">
    <location>
        <begin position="316"/>
        <end position="322"/>
    </location>
    <ligand>
        <name>GTP</name>
        <dbReference type="ChEBI" id="CHEBI:37565"/>
    </ligand>
</feature>
<dbReference type="SUPFAM" id="SSF52540">
    <property type="entry name" value="P-loop containing nucleoside triphosphate hydrolases"/>
    <property type="match status" value="1"/>
</dbReference>
<feature type="region of interest" description="Disordered" evidence="7">
    <location>
        <begin position="29"/>
        <end position="70"/>
    </location>
</feature>
<dbReference type="PANTHER" id="PTHR10218">
    <property type="entry name" value="GTP-BINDING PROTEIN ALPHA SUBUNIT"/>
    <property type="match status" value="1"/>
</dbReference>
<feature type="binding site" evidence="5">
    <location>
        <position position="468"/>
    </location>
    <ligand>
        <name>GTP</name>
        <dbReference type="ChEBI" id="CHEBI:37565"/>
    </ligand>
</feature>
<comment type="caution">
    <text evidence="9">The sequence shown here is derived from an EMBL/GenBank/DDBJ whole genome shotgun (WGS) entry which is preliminary data.</text>
</comment>
<keyword evidence="3 5" id="KW-0342">GTP-binding</keyword>
<keyword evidence="6" id="KW-0460">Magnesium</keyword>
<evidence type="ECO:0000256" key="5">
    <source>
        <dbReference type="PIRSR" id="PIRSR601019-1"/>
    </source>
</evidence>
<keyword evidence="8" id="KW-0472">Membrane</keyword>
<dbReference type="FunFam" id="3.40.50.300:FF:000692">
    <property type="entry name" value="Guanine nucleotide-binding protein subunit alpha"/>
    <property type="match status" value="1"/>
</dbReference>
<dbReference type="EMBL" id="VSRR010001321">
    <property type="protein sequence ID" value="MPC24357.1"/>
    <property type="molecule type" value="Genomic_DNA"/>
</dbReference>
<evidence type="ECO:0000256" key="1">
    <source>
        <dbReference type="ARBA" id="ARBA00022723"/>
    </source>
</evidence>
<dbReference type="GO" id="GO:0003924">
    <property type="term" value="F:GTPase activity"/>
    <property type="evidence" value="ECO:0007669"/>
    <property type="project" value="InterPro"/>
</dbReference>
<dbReference type="Gene3D" id="3.40.50.300">
    <property type="entry name" value="P-loop containing nucleotide triphosphate hydrolases"/>
    <property type="match status" value="1"/>
</dbReference>
<feature type="compositionally biased region" description="Gly residues" evidence="7">
    <location>
        <begin position="56"/>
        <end position="66"/>
    </location>
</feature>
<dbReference type="OrthoDB" id="5817230at2759"/>
<evidence type="ECO:0000256" key="2">
    <source>
        <dbReference type="ARBA" id="ARBA00022741"/>
    </source>
</evidence>
<reference evidence="9 10" key="1">
    <citation type="submission" date="2019-05" db="EMBL/GenBank/DDBJ databases">
        <title>Another draft genome of Portunus trituberculatus and its Hox gene families provides insights of decapod evolution.</title>
        <authorList>
            <person name="Jeong J.-H."/>
            <person name="Song I."/>
            <person name="Kim S."/>
            <person name="Choi T."/>
            <person name="Kim D."/>
            <person name="Ryu S."/>
            <person name="Kim W."/>
        </authorList>
    </citation>
    <scope>NUCLEOTIDE SEQUENCE [LARGE SCALE GENOMIC DNA]</scope>
    <source>
        <tissue evidence="9">Muscle</tissue>
    </source>
</reference>
<dbReference type="GO" id="GO:0005525">
    <property type="term" value="F:GTP binding"/>
    <property type="evidence" value="ECO:0007669"/>
    <property type="project" value="UniProtKB-KW"/>
</dbReference>
<keyword evidence="8" id="KW-1133">Transmembrane helix</keyword>
<dbReference type="GO" id="GO:0007188">
    <property type="term" value="P:adenylate cyclase-modulating G protein-coupled receptor signaling pathway"/>
    <property type="evidence" value="ECO:0007669"/>
    <property type="project" value="TreeGrafter"/>
</dbReference>
<dbReference type="AlphaFoldDB" id="A0A5B7DTF9"/>
<dbReference type="GO" id="GO:0005834">
    <property type="term" value="C:heterotrimeric G-protein complex"/>
    <property type="evidence" value="ECO:0007669"/>
    <property type="project" value="TreeGrafter"/>
</dbReference>
<dbReference type="GO" id="GO:0001664">
    <property type="term" value="F:G protein-coupled receptor binding"/>
    <property type="evidence" value="ECO:0007669"/>
    <property type="project" value="TreeGrafter"/>
</dbReference>
<keyword evidence="8" id="KW-0812">Transmembrane</keyword>
<dbReference type="Pfam" id="PF00503">
    <property type="entry name" value="G-alpha"/>
    <property type="match status" value="1"/>
</dbReference>
<dbReference type="PROSITE" id="PS51882">
    <property type="entry name" value="G_ALPHA"/>
    <property type="match status" value="1"/>
</dbReference>
<evidence type="ECO:0000313" key="9">
    <source>
        <dbReference type="EMBL" id="MPC24357.1"/>
    </source>
</evidence>
<keyword evidence="4" id="KW-0807">Transducer</keyword>
<evidence type="ECO:0000313" key="10">
    <source>
        <dbReference type="Proteomes" id="UP000324222"/>
    </source>
</evidence>
<feature type="binding site" evidence="5">
    <location>
        <begin position="291"/>
        <end position="292"/>
    </location>
    <ligand>
        <name>GTP</name>
        <dbReference type="ChEBI" id="CHEBI:37565"/>
    </ligand>
</feature>
<evidence type="ECO:0000256" key="4">
    <source>
        <dbReference type="ARBA" id="ARBA00023224"/>
    </source>
</evidence>
<dbReference type="PANTHER" id="PTHR10218:SF329">
    <property type="entry name" value="GUANINE NUCLEOTIDE-BINDING PROTEIN G(Q) SUBUNIT ALPHA"/>
    <property type="match status" value="1"/>
</dbReference>
<dbReference type="InterPro" id="IPR027417">
    <property type="entry name" value="P-loop_NTPase"/>
</dbReference>
<keyword evidence="2 5" id="KW-0547">Nucleotide-binding</keyword>
<feature type="binding site" evidence="5">
    <location>
        <begin position="176"/>
        <end position="181"/>
    </location>
    <ligand>
        <name>GTP</name>
        <dbReference type="ChEBI" id="CHEBI:37565"/>
    </ligand>
</feature>
<gene>
    <name evidence="9" type="primary">gna14</name>
    <name evidence="9" type="ORF">E2C01_017437</name>
</gene>
<dbReference type="CDD" id="cd00066">
    <property type="entry name" value="G-alpha"/>
    <property type="match status" value="1"/>
</dbReference>
<dbReference type="Gene3D" id="1.10.400.10">
    <property type="entry name" value="GI Alpha 1, domain 2-like"/>
    <property type="match status" value="1"/>
</dbReference>
<protein>
    <submittedName>
        <fullName evidence="9">Guanine nucleotide-binding protein subunit alpha-14</fullName>
    </submittedName>
</protein>